<sequence>MKKILREDFSEIDTKDFEASDMWFRDMDETPVFFDMVGNTTIEVKGTIGNNKNR</sequence>
<gene>
    <name evidence="1" type="ORF">DEBURN_LOCUS11647</name>
</gene>
<dbReference type="AlphaFoldDB" id="A0A9N9E1T6"/>
<proteinExistence type="predicted"/>
<organism evidence="1 2">
    <name type="scientific">Diversispora eburnea</name>
    <dbReference type="NCBI Taxonomy" id="1213867"/>
    <lineage>
        <taxon>Eukaryota</taxon>
        <taxon>Fungi</taxon>
        <taxon>Fungi incertae sedis</taxon>
        <taxon>Mucoromycota</taxon>
        <taxon>Glomeromycotina</taxon>
        <taxon>Glomeromycetes</taxon>
        <taxon>Diversisporales</taxon>
        <taxon>Diversisporaceae</taxon>
        <taxon>Diversispora</taxon>
    </lineage>
</organism>
<comment type="caution">
    <text evidence="1">The sequence shown here is derived from an EMBL/GenBank/DDBJ whole genome shotgun (WGS) entry which is preliminary data.</text>
</comment>
<keyword evidence="2" id="KW-1185">Reference proteome</keyword>
<accession>A0A9N9E1T6</accession>
<evidence type="ECO:0000313" key="1">
    <source>
        <dbReference type="EMBL" id="CAG8657509.1"/>
    </source>
</evidence>
<feature type="non-terminal residue" evidence="1">
    <location>
        <position position="54"/>
    </location>
</feature>
<evidence type="ECO:0000313" key="2">
    <source>
        <dbReference type="Proteomes" id="UP000789706"/>
    </source>
</evidence>
<dbReference type="EMBL" id="CAJVPK010007693">
    <property type="protein sequence ID" value="CAG8657509.1"/>
    <property type="molecule type" value="Genomic_DNA"/>
</dbReference>
<name>A0A9N9E1T6_9GLOM</name>
<reference evidence="1" key="1">
    <citation type="submission" date="2021-06" db="EMBL/GenBank/DDBJ databases">
        <authorList>
            <person name="Kallberg Y."/>
            <person name="Tangrot J."/>
            <person name="Rosling A."/>
        </authorList>
    </citation>
    <scope>NUCLEOTIDE SEQUENCE</scope>
    <source>
        <strain evidence="1">AZ414A</strain>
    </source>
</reference>
<dbReference type="Proteomes" id="UP000789706">
    <property type="component" value="Unassembled WGS sequence"/>
</dbReference>
<protein>
    <submittedName>
        <fullName evidence="1">9224_t:CDS:1</fullName>
    </submittedName>
</protein>